<accession>A0A7W7SG00</accession>
<name>A0A7W7SG00_9ACTN</name>
<reference evidence="1 2" key="1">
    <citation type="submission" date="2020-08" db="EMBL/GenBank/DDBJ databases">
        <title>Sequencing the genomes of 1000 actinobacteria strains.</title>
        <authorList>
            <person name="Klenk H.-P."/>
        </authorList>
    </citation>
    <scope>NUCLEOTIDE SEQUENCE [LARGE SCALE GENOMIC DNA]</scope>
    <source>
        <strain evidence="1 2">DSM 44786</strain>
    </source>
</reference>
<dbReference type="AlphaFoldDB" id="A0A7W7SG00"/>
<dbReference type="EMBL" id="JACHJR010000001">
    <property type="protein sequence ID" value="MBB4949788.1"/>
    <property type="molecule type" value="Genomic_DNA"/>
</dbReference>
<evidence type="ECO:0000313" key="2">
    <source>
        <dbReference type="Proteomes" id="UP000573327"/>
    </source>
</evidence>
<dbReference type="Proteomes" id="UP000573327">
    <property type="component" value="Unassembled WGS sequence"/>
</dbReference>
<protein>
    <submittedName>
        <fullName evidence="1">Uncharacterized protein</fullName>
    </submittedName>
</protein>
<comment type="caution">
    <text evidence="1">The sequence shown here is derived from an EMBL/GenBank/DDBJ whole genome shotgun (WGS) entry which is preliminary data.</text>
</comment>
<gene>
    <name evidence="1" type="ORF">F4556_005323</name>
</gene>
<proteinExistence type="predicted"/>
<organism evidence="1 2">
    <name type="scientific">Kitasatospora gansuensis</name>
    <dbReference type="NCBI Taxonomy" id="258050"/>
    <lineage>
        <taxon>Bacteria</taxon>
        <taxon>Bacillati</taxon>
        <taxon>Actinomycetota</taxon>
        <taxon>Actinomycetes</taxon>
        <taxon>Kitasatosporales</taxon>
        <taxon>Streptomycetaceae</taxon>
        <taxon>Kitasatospora</taxon>
    </lineage>
</organism>
<sequence>MAVAVGGALLSGCGPLRAEGGRGSSAESVEAAASALIAEVSLSFHYVAQSGENQTMDQQLEIKNIARGSVAPVLAFTALDRNGQAMPQITVGTVYGSDRGNLVVPYGTSIDILRFSGAGEQDVADVRVTLRSAAAARISAGQHDVKAQALDSQGHEVTRFERFSAVRLTNEDDFPVAVRVAYILWDRPPKGVTQQAVEVTPVGGLTEVPAHGSAVVPVTGDAAAAVARNADGPAVSLKAYSSQ</sequence>
<keyword evidence="2" id="KW-1185">Reference proteome</keyword>
<dbReference type="RefSeq" id="WP_184920400.1">
    <property type="nucleotide sequence ID" value="NZ_JACHJR010000001.1"/>
</dbReference>
<evidence type="ECO:0000313" key="1">
    <source>
        <dbReference type="EMBL" id="MBB4949788.1"/>
    </source>
</evidence>